<dbReference type="GO" id="GO:0006633">
    <property type="term" value="P:fatty acid biosynthetic process"/>
    <property type="evidence" value="ECO:0007669"/>
    <property type="project" value="InterPro"/>
</dbReference>
<dbReference type="InterPro" id="IPR056501">
    <property type="entry name" value="NAD-bd_HRPKS_sdrA"/>
</dbReference>
<dbReference type="InterPro" id="IPR018201">
    <property type="entry name" value="Ketoacyl_synth_AS"/>
</dbReference>
<dbReference type="InterPro" id="IPR013149">
    <property type="entry name" value="ADH-like_C"/>
</dbReference>
<sequence length="2416" mass="263756">MTDTEETKIMPIAIVGCGGRFPGDASSPDRLREILMDAKSTLSETPKDRFNADAFYHPQPSRPGSQNFKAAHFMNRAIDAFDAPFFSITPSEAKAMDPQQRMCLEVAYEAMENAGITLSKASGSQTSCYVGCFNHDYQNIMNRDPETLPFYNATGTEASCLSNRVSWFFNLTGPSMTVDTACSSSLVALHLACQSIRSGESEMALAGGVNIISSTEMNMQLSNLQMISPEGKSKTFDAKADGYGRGEGTCFVVVKSLEKAIEDNDVIRVVICNTGSNQDGNTPGLTLPSRTMQEALIRKVYDEAGLNMEETGYFEAHGTGTVAGDSTETRALGETIGKSRPPGQPLWVGSIKANIGHLEGASGLAALIKTIYVLEKGIIPPQIWYEDTNPRIRLKEWNLAVPTEITQWPYPGPRRASVNSFGFAGANAHAILEDAASYLKRSGKTGRHISKAAEESSHSPTRSQVSDDSGFSSVDEGTSNVKAFPKLIVWSAHEQGGLKRISDSWKEYLSTKISMYSQPEQYRLLRDLAYTASKKRTQFPWRSFAVCSNPEELATGQVDIAPPVRTSQKQKLAFVFTGQGAQHYAMGRRLMAYDAYAESLRAADRYLDSLGCPWSLVEELLRDADSSRINPAEFSQPLCIAVQVALVDLLRSLGVWPPDLVIGHSGGETAAAYAKGALTRESAWKVAYHRGRVCSMVPDVNPELEMDGDMLATGISEETAKEYIKDVKDAHDGELVVACVNSPTSVTLSGDVPVIIEAEKLIKADGHLAKRLGVNRAYHSGHMKVVADMYHDLLKDVKGLPEAPDSPKMYSCVTGELIDNADLGGEYWVTNLLNQVKFSQAMTGLITHSNNRRAKHNKGYCSVNIILEIGPHGALQGPVKQNLKVADAQCTTISVLDRKKDAAQSLLETMGVLFQHGYESDIAAANCPDSNGIPKPLVDLPPYPWNHSNRYWHESVIASSYRFKKFPRKDLLGLRDNEDNDNHPRWRHFLRLSENPWMEDHQVQGKVIYPAAGMLAMALEASREIADADRAVESFELHNVSIIAAIMIPSGEEGVETMLHMHPRTVAGQDNRLAWKEFSIYSRQSHNPWTLNCTGDVRIQYEQDASTELFVDETKEATAVYRSGYQRARQNCRQSIRTDAFYSEQSELGLEFGGTFQNVEDIHVSGREMVCAVRTPNVRQHMPHGFTHDHLIHPCTLDPIVHSCLAILNGGDFEKGASVPISIGRMMVSANVSAEPGTIFSVHSTAEPYGLRDGEVTIKASTTEWESPQIMFDQLRITRLGGKNSKNDGSDGMRKIASKIHWDVDVSYLKAMKHTLQNSLKETGEAAGSLESFVRLLGHKHPDLKVLEVGAGTGEITKTLLNALKGPDDESTPWMQLYTAATENAEYLERFKKAYSAWGPYFRAMRLEPNRSWEEQALQPQDYDCIIIRADVDSNETDARLEKARSFLKNQGSLIVLPPTLSGDSQGSWDQQLRKHNFTGIDYAVVEGDSSVQSPPFLVSSPDTGPGHIPDEVLIVGPSHPGPLFESSKQQLQHHGVEPVYTTLCHTQGMDLSTKHCVITSDLERPILFDISAKNFLLLKRLLLESQSILWVTSGATMECSEPKASLVTGLVRSINQEHPKLSLTTLDVDTSRNDNEENAEIIVHLLQRATAGDIDHEFSVRDGHLQIPRIRLDNELNHYSSVLRDGPRPEPGRLQQQGKNLTLRLGVPGNFDSVYFMDDPSTQSPLTSDDVEIEVKATGLSALDIQSALDQARDPAFGYECSGVIKEVGSNVSDYKPGDRVMTWCTGAFANIVRSPACLVQRMLIGMSFETAAALPINYCTAYQALVECARLGNGEKVLIHSAASDVGQAALMIAQNLGAEVYVTVGSEEKRSQLMETYGLQEDHVFYSRGVDFAKGILRVTQSMGVDVVVNCLSGESVRHSWACLAPFGRFVEIGLKHTEHTDLGALATRNLSYHVVDINGLRNANPNRASKLFKKTMGFCLEKGCQPASPLQVKGFSEIADGLRLLRGGNQMGKVVFKATGSETVMAIPPPIKPAGFLPDAAYIIVGGFGGLGQHIAKWMAGNGARHLIFLSRSGGNGSEAKKLIADIEAQGADVTAYKCDISNFEQVQQVMNEVTADGRPPVRGVVQAAMSLADATFRQMTPKQWELSTNTKARGTWNIHLTTPRDLDFFIMLSSVSGIIGLRGQANYAAGNTFLDALARHRRAQGMAAMAIDVGAVFDVGYMAEKSDMKGMMRNLGFIGLTGAELVGILQTGIGNEGAHDPDSAQVILGLASGGYLAAEGIDMPYYFSDSKMAHLKRIGATGEGEGGSGPGLSEQLGKATSRAAAAEAVSEALRGRLAKQMMVDFDDVDASKPVSGYGVDSLTAVDIRAWTLKEAQADISILDIVNNSSIMSLAETIVGSSKIMASKKLEE</sequence>
<dbReference type="PROSITE" id="PS50075">
    <property type="entry name" value="CARRIER"/>
    <property type="match status" value="1"/>
</dbReference>
<dbReference type="InterPro" id="IPR042104">
    <property type="entry name" value="PKS_dehydratase_sf"/>
</dbReference>
<dbReference type="SMART" id="SM00823">
    <property type="entry name" value="PKS_PP"/>
    <property type="match status" value="1"/>
</dbReference>
<keyword evidence="1" id="KW-0596">Phosphopantetheine</keyword>
<dbReference type="EMBL" id="BLJY01000014">
    <property type="protein sequence ID" value="GFF21331.1"/>
    <property type="molecule type" value="Genomic_DNA"/>
</dbReference>
<feature type="active site" description="Proton acceptor; for dehydratase activity" evidence="8">
    <location>
        <position position="1001"/>
    </location>
</feature>
<keyword evidence="3" id="KW-0808">Transferase</keyword>
<dbReference type="InterPro" id="IPR020807">
    <property type="entry name" value="PKS_DH"/>
</dbReference>
<dbReference type="Gene3D" id="3.40.50.720">
    <property type="entry name" value="NAD(P)-binding Rossmann-like Domain"/>
    <property type="match status" value="2"/>
</dbReference>
<dbReference type="Pfam" id="PF00109">
    <property type="entry name" value="ketoacyl-synt"/>
    <property type="match status" value="1"/>
</dbReference>
<feature type="domain" description="Carrier" evidence="10">
    <location>
        <begin position="2329"/>
        <end position="2406"/>
    </location>
</feature>
<dbReference type="SUPFAM" id="SSF50129">
    <property type="entry name" value="GroES-like"/>
    <property type="match status" value="1"/>
</dbReference>
<evidence type="ECO:0000256" key="4">
    <source>
        <dbReference type="ARBA" id="ARBA00022857"/>
    </source>
</evidence>
<dbReference type="Gene3D" id="1.10.1200.10">
    <property type="entry name" value="ACP-like"/>
    <property type="match status" value="1"/>
</dbReference>
<dbReference type="Gene3D" id="3.90.180.10">
    <property type="entry name" value="Medium-chain alcohol dehydrogenases, catalytic domain"/>
    <property type="match status" value="1"/>
</dbReference>
<dbReference type="SUPFAM" id="SSF53901">
    <property type="entry name" value="Thiolase-like"/>
    <property type="match status" value="1"/>
</dbReference>
<dbReference type="SUPFAM" id="SSF53335">
    <property type="entry name" value="S-adenosyl-L-methionine-dependent methyltransferases"/>
    <property type="match status" value="1"/>
</dbReference>
<dbReference type="OrthoDB" id="329835at2759"/>
<dbReference type="SUPFAM" id="SSF52151">
    <property type="entry name" value="FabD/lysophospholipase-like"/>
    <property type="match status" value="1"/>
</dbReference>
<dbReference type="InterPro" id="IPR013968">
    <property type="entry name" value="PKS_KR"/>
</dbReference>
<dbReference type="InterPro" id="IPR016035">
    <property type="entry name" value="Acyl_Trfase/lysoPLipase"/>
</dbReference>
<evidence type="ECO:0000259" key="10">
    <source>
        <dbReference type="PROSITE" id="PS50075"/>
    </source>
</evidence>
<dbReference type="Pfam" id="PF00107">
    <property type="entry name" value="ADH_zinc_N"/>
    <property type="match status" value="1"/>
</dbReference>
<evidence type="ECO:0000256" key="9">
    <source>
        <dbReference type="SAM" id="MobiDB-lite"/>
    </source>
</evidence>
<dbReference type="GO" id="GO:0016491">
    <property type="term" value="F:oxidoreductase activity"/>
    <property type="evidence" value="ECO:0007669"/>
    <property type="project" value="UniProtKB-KW"/>
</dbReference>
<keyword evidence="4" id="KW-0521">NADP</keyword>
<proteinExistence type="predicted"/>
<evidence type="ECO:0000256" key="6">
    <source>
        <dbReference type="ARBA" id="ARBA00023268"/>
    </source>
</evidence>
<evidence type="ECO:0000256" key="5">
    <source>
        <dbReference type="ARBA" id="ARBA00023002"/>
    </source>
</evidence>
<dbReference type="SMART" id="SM00826">
    <property type="entry name" value="PKS_DH"/>
    <property type="match status" value="1"/>
</dbReference>
<dbReference type="InterPro" id="IPR049551">
    <property type="entry name" value="PKS_DH_C"/>
</dbReference>
<dbReference type="Pfam" id="PF23114">
    <property type="entry name" value="NAD-bd_HRPKS_sdrA"/>
    <property type="match status" value="1"/>
</dbReference>
<dbReference type="Pfam" id="PF08240">
    <property type="entry name" value="ADH_N"/>
    <property type="match status" value="1"/>
</dbReference>
<dbReference type="InterPro" id="IPR036736">
    <property type="entry name" value="ACP-like_sf"/>
</dbReference>
<dbReference type="InterPro" id="IPR016039">
    <property type="entry name" value="Thiolase-like"/>
</dbReference>
<keyword evidence="7" id="KW-0012">Acyltransferase</keyword>
<dbReference type="Gene3D" id="3.40.47.10">
    <property type="match status" value="1"/>
</dbReference>
<dbReference type="InterPro" id="IPR016036">
    <property type="entry name" value="Malonyl_transacylase_ACP-bd"/>
</dbReference>
<protein>
    <submittedName>
        <fullName evidence="13">Polyketide synthase</fullName>
    </submittedName>
</protein>
<accession>A0A5M3Z3Q0</accession>
<evidence type="ECO:0000256" key="1">
    <source>
        <dbReference type="ARBA" id="ARBA00022450"/>
    </source>
</evidence>
<keyword evidence="6" id="KW-0511">Multifunctional enzyme</keyword>
<dbReference type="Pfam" id="PF14765">
    <property type="entry name" value="PS-DH"/>
    <property type="match status" value="1"/>
</dbReference>
<feature type="compositionally biased region" description="Polar residues" evidence="9">
    <location>
        <begin position="458"/>
        <end position="474"/>
    </location>
</feature>
<feature type="domain" description="Ketosynthase family 3 (KS3)" evidence="11">
    <location>
        <begin position="9"/>
        <end position="434"/>
    </location>
</feature>
<dbReference type="Pfam" id="PF16197">
    <property type="entry name" value="KAsynt_C_assoc"/>
    <property type="match status" value="1"/>
</dbReference>
<dbReference type="InterPro" id="IPR029063">
    <property type="entry name" value="SAM-dependent_MTases_sf"/>
</dbReference>
<dbReference type="SMART" id="SM00827">
    <property type="entry name" value="PKS_AT"/>
    <property type="match status" value="1"/>
</dbReference>
<dbReference type="Proteomes" id="UP000452235">
    <property type="component" value="Unassembled WGS sequence"/>
</dbReference>
<dbReference type="InterPro" id="IPR036291">
    <property type="entry name" value="NAD(P)-bd_dom_sf"/>
</dbReference>
<dbReference type="InterPro" id="IPR057326">
    <property type="entry name" value="KR_dom"/>
</dbReference>
<dbReference type="InterPro" id="IPR020841">
    <property type="entry name" value="PKS_Beta-ketoAc_synthase_dom"/>
</dbReference>
<dbReference type="InterPro" id="IPR011032">
    <property type="entry name" value="GroES-like_sf"/>
</dbReference>
<dbReference type="InterPro" id="IPR014043">
    <property type="entry name" value="Acyl_transferase_dom"/>
</dbReference>
<evidence type="ECO:0000259" key="12">
    <source>
        <dbReference type="PROSITE" id="PS52019"/>
    </source>
</evidence>
<dbReference type="Pfam" id="PF08659">
    <property type="entry name" value="KR"/>
    <property type="match status" value="1"/>
</dbReference>
<dbReference type="VEuPathDB" id="FungiDB:ATEG_07282"/>
<dbReference type="SMART" id="SM00822">
    <property type="entry name" value="PKS_KR"/>
    <property type="match status" value="1"/>
</dbReference>
<dbReference type="GO" id="GO:0004315">
    <property type="term" value="F:3-oxoacyl-[acyl-carrier-protein] synthase activity"/>
    <property type="evidence" value="ECO:0007669"/>
    <property type="project" value="InterPro"/>
</dbReference>
<dbReference type="InterPro" id="IPR049552">
    <property type="entry name" value="PKS_DH_N"/>
</dbReference>
<dbReference type="SMART" id="SM00829">
    <property type="entry name" value="PKS_ER"/>
    <property type="match status" value="1"/>
</dbReference>
<dbReference type="PROSITE" id="PS00606">
    <property type="entry name" value="KS3_1"/>
    <property type="match status" value="1"/>
</dbReference>
<evidence type="ECO:0000259" key="11">
    <source>
        <dbReference type="PROSITE" id="PS52004"/>
    </source>
</evidence>
<keyword evidence="14" id="KW-1185">Reference proteome</keyword>
<dbReference type="Gene3D" id="3.10.129.110">
    <property type="entry name" value="Polyketide synthase dehydratase"/>
    <property type="match status" value="1"/>
</dbReference>
<dbReference type="InterPro" id="IPR020806">
    <property type="entry name" value="PKS_PP-bd"/>
</dbReference>
<dbReference type="PROSITE" id="PS52019">
    <property type="entry name" value="PKS_MFAS_DH"/>
    <property type="match status" value="1"/>
</dbReference>
<dbReference type="InterPro" id="IPR009081">
    <property type="entry name" value="PP-bd_ACP"/>
</dbReference>
<keyword evidence="2" id="KW-0597">Phosphoprotein</keyword>
<comment type="caution">
    <text evidence="13">The sequence shown here is derived from an EMBL/GenBank/DDBJ whole genome shotgun (WGS) entry which is preliminary data.</text>
</comment>
<feature type="active site" description="Proton donor; for dehydratase activity" evidence="8">
    <location>
        <position position="1198"/>
    </location>
</feature>
<dbReference type="Pfam" id="PF02801">
    <property type="entry name" value="Ketoacyl-synt_C"/>
    <property type="match status" value="1"/>
</dbReference>
<dbReference type="PROSITE" id="PS52004">
    <property type="entry name" value="KS3_2"/>
    <property type="match status" value="1"/>
</dbReference>
<feature type="region of interest" description="Disordered" evidence="9">
    <location>
        <begin position="447"/>
        <end position="474"/>
    </location>
</feature>
<dbReference type="SUPFAM" id="SSF51735">
    <property type="entry name" value="NAD(P)-binding Rossmann-fold domains"/>
    <property type="match status" value="3"/>
</dbReference>
<dbReference type="Pfam" id="PF23297">
    <property type="entry name" value="ACP_SdgA_C"/>
    <property type="match status" value="1"/>
</dbReference>
<gene>
    <name evidence="13" type="ORF">ATEIFO6365_0014026300</name>
</gene>
<dbReference type="Gene3D" id="3.40.366.10">
    <property type="entry name" value="Malonyl-Coenzyme A Acyl Carrier Protein, domain 2"/>
    <property type="match status" value="1"/>
</dbReference>
<reference evidence="13 14" key="1">
    <citation type="submission" date="2020-01" db="EMBL/GenBank/DDBJ databases">
        <title>Aspergillus terreus IFO 6365 whole genome shotgun sequence.</title>
        <authorList>
            <person name="Kanamasa S."/>
            <person name="Takahashi H."/>
        </authorList>
    </citation>
    <scope>NUCLEOTIDE SEQUENCE [LARGE SCALE GENOMIC DNA]</scope>
    <source>
        <strain evidence="13 14">IFO 6365</strain>
    </source>
</reference>
<dbReference type="InterPro" id="IPR050091">
    <property type="entry name" value="PKS_NRPS_Biosynth_Enz"/>
</dbReference>
<feature type="region of interest" description="N-terminal hotdog fold" evidence="8">
    <location>
        <begin position="969"/>
        <end position="1104"/>
    </location>
</feature>
<evidence type="ECO:0000256" key="8">
    <source>
        <dbReference type="PROSITE-ProRule" id="PRU01363"/>
    </source>
</evidence>
<dbReference type="InterPro" id="IPR001227">
    <property type="entry name" value="Ac_transferase_dom_sf"/>
</dbReference>
<keyword evidence="5" id="KW-0560">Oxidoreductase</keyword>
<dbReference type="InterPro" id="IPR014031">
    <property type="entry name" value="Ketoacyl_synth_C"/>
</dbReference>
<dbReference type="InterPro" id="IPR032821">
    <property type="entry name" value="PKS_assoc"/>
</dbReference>
<evidence type="ECO:0000256" key="3">
    <source>
        <dbReference type="ARBA" id="ARBA00022679"/>
    </source>
</evidence>
<feature type="region of interest" description="C-terminal hotdog fold" evidence="8">
    <location>
        <begin position="1133"/>
        <end position="1286"/>
    </location>
</feature>
<dbReference type="InterPro" id="IPR013154">
    <property type="entry name" value="ADH-like_N"/>
</dbReference>
<dbReference type="InterPro" id="IPR014030">
    <property type="entry name" value="Ketoacyl_synth_N"/>
</dbReference>
<dbReference type="InterPro" id="IPR020843">
    <property type="entry name" value="ER"/>
</dbReference>
<dbReference type="Gene3D" id="3.30.70.3290">
    <property type="match status" value="1"/>
</dbReference>
<dbReference type="GO" id="GO:0044550">
    <property type="term" value="P:secondary metabolite biosynthetic process"/>
    <property type="evidence" value="ECO:0007669"/>
    <property type="project" value="TreeGrafter"/>
</dbReference>
<dbReference type="Pfam" id="PF00698">
    <property type="entry name" value="Acyl_transf_1"/>
    <property type="match status" value="1"/>
</dbReference>
<organism evidence="13 14">
    <name type="scientific">Aspergillus terreus</name>
    <dbReference type="NCBI Taxonomy" id="33178"/>
    <lineage>
        <taxon>Eukaryota</taxon>
        <taxon>Fungi</taxon>
        <taxon>Dikarya</taxon>
        <taxon>Ascomycota</taxon>
        <taxon>Pezizomycotina</taxon>
        <taxon>Eurotiomycetes</taxon>
        <taxon>Eurotiomycetidae</taxon>
        <taxon>Eurotiales</taxon>
        <taxon>Aspergillaceae</taxon>
        <taxon>Aspergillus</taxon>
        <taxon>Aspergillus subgen. Circumdati</taxon>
    </lineage>
</organism>
<dbReference type="Gene3D" id="3.40.50.150">
    <property type="entry name" value="Vaccinia Virus protein VP39"/>
    <property type="match status" value="1"/>
</dbReference>
<dbReference type="InterPro" id="IPR049900">
    <property type="entry name" value="PKS_mFAS_DH"/>
</dbReference>
<evidence type="ECO:0000313" key="13">
    <source>
        <dbReference type="EMBL" id="GFF21331.1"/>
    </source>
</evidence>
<dbReference type="GO" id="GO:0004312">
    <property type="term" value="F:fatty acid synthase activity"/>
    <property type="evidence" value="ECO:0007669"/>
    <property type="project" value="TreeGrafter"/>
</dbReference>
<evidence type="ECO:0000256" key="7">
    <source>
        <dbReference type="ARBA" id="ARBA00023315"/>
    </source>
</evidence>
<dbReference type="SUPFAM" id="SSF55048">
    <property type="entry name" value="Probable ACP-binding domain of malonyl-CoA ACP transacylase"/>
    <property type="match status" value="1"/>
</dbReference>
<evidence type="ECO:0000256" key="2">
    <source>
        <dbReference type="ARBA" id="ARBA00022553"/>
    </source>
</evidence>
<name>A0A5M3Z3Q0_ASPTE</name>
<dbReference type="PANTHER" id="PTHR43775:SF29">
    <property type="entry name" value="ASPERFURANONE POLYKETIDE SYNTHASE AFOG-RELATED"/>
    <property type="match status" value="1"/>
</dbReference>
<evidence type="ECO:0000313" key="14">
    <source>
        <dbReference type="Proteomes" id="UP000452235"/>
    </source>
</evidence>
<feature type="domain" description="PKS/mFAS DH" evidence="12">
    <location>
        <begin position="969"/>
        <end position="1286"/>
    </location>
</feature>
<dbReference type="GO" id="GO:0031177">
    <property type="term" value="F:phosphopantetheine binding"/>
    <property type="evidence" value="ECO:0007669"/>
    <property type="project" value="InterPro"/>
</dbReference>
<dbReference type="CDD" id="cd00833">
    <property type="entry name" value="PKS"/>
    <property type="match status" value="1"/>
</dbReference>
<dbReference type="CDD" id="cd05195">
    <property type="entry name" value="enoyl_red"/>
    <property type="match status" value="1"/>
</dbReference>
<dbReference type="PANTHER" id="PTHR43775">
    <property type="entry name" value="FATTY ACID SYNTHASE"/>
    <property type="match status" value="1"/>
</dbReference>
<dbReference type="Pfam" id="PF21089">
    <property type="entry name" value="PKS_DH_N"/>
    <property type="match status" value="1"/>
</dbReference>
<dbReference type="SUPFAM" id="SSF47336">
    <property type="entry name" value="ACP-like"/>
    <property type="match status" value="1"/>
</dbReference>
<dbReference type="SMART" id="SM00825">
    <property type="entry name" value="PKS_KS"/>
    <property type="match status" value="1"/>
</dbReference>